<dbReference type="RefSeq" id="WP_111180182.1">
    <property type="nucleotide sequence ID" value="NZ_POUD01000068.1"/>
</dbReference>
<accession>A0A2W2FQN1</accession>
<keyword evidence="3" id="KW-1185">Reference proteome</keyword>
<organism evidence="2 3">
    <name type="scientific">Nonomuraea aridisoli</name>
    <dbReference type="NCBI Taxonomy" id="2070368"/>
    <lineage>
        <taxon>Bacteria</taxon>
        <taxon>Bacillati</taxon>
        <taxon>Actinomycetota</taxon>
        <taxon>Actinomycetes</taxon>
        <taxon>Streptosporangiales</taxon>
        <taxon>Streptosporangiaceae</taxon>
        <taxon>Nonomuraea</taxon>
    </lineage>
</organism>
<dbReference type="PRINTS" id="PR00111">
    <property type="entry name" value="ABHYDROLASE"/>
</dbReference>
<dbReference type="GO" id="GO:0016787">
    <property type="term" value="F:hydrolase activity"/>
    <property type="evidence" value="ECO:0007669"/>
    <property type="project" value="UniProtKB-KW"/>
</dbReference>
<dbReference type="Gene3D" id="3.40.50.1820">
    <property type="entry name" value="alpha/beta hydrolase"/>
    <property type="match status" value="1"/>
</dbReference>
<protein>
    <submittedName>
        <fullName evidence="2">Alpha/beta hydrolase</fullName>
    </submittedName>
</protein>
<reference evidence="2 3" key="1">
    <citation type="submission" date="2018-01" db="EMBL/GenBank/DDBJ databases">
        <title>Draft genome sequence of Nonomuraea sp. KC333.</title>
        <authorList>
            <person name="Sahin N."/>
            <person name="Saygin H."/>
            <person name="Ay H."/>
        </authorList>
    </citation>
    <scope>NUCLEOTIDE SEQUENCE [LARGE SCALE GENOMIC DNA]</scope>
    <source>
        <strain evidence="2 3">KC333</strain>
    </source>
</reference>
<evidence type="ECO:0000259" key="1">
    <source>
        <dbReference type="Pfam" id="PF00561"/>
    </source>
</evidence>
<dbReference type="InterPro" id="IPR000073">
    <property type="entry name" value="AB_hydrolase_1"/>
</dbReference>
<sequence length="290" mass="31397">MPMIDELAIAYEEAGPPAPVGTVVLVHAAVADMRMWRHQFHALAEHHRVIRYDWRGYGRSGDADGEVCHHEDLLAVMDALKVERAALAGCSMGGAYAVEAALAAPDRVAGLALICSGLTGHTWPPEMLAQARERVHSSVPAERLARYREGAAHVDPADARAMAEAHTLWQVAGPERDRAALSDAVWEEAVEMCRLMFERSWSGPPAAERHLDPPAAGRLHEVAAPTLVINGLSDVPGIQEVSGLLADGVPGARRIDLPRTGHLPPLERPLEVTEALTTFLREAVFSRDAR</sequence>
<dbReference type="InterPro" id="IPR029058">
    <property type="entry name" value="AB_hydrolase_fold"/>
</dbReference>
<evidence type="ECO:0000313" key="3">
    <source>
        <dbReference type="Proteomes" id="UP000249304"/>
    </source>
</evidence>
<dbReference type="Pfam" id="PF00561">
    <property type="entry name" value="Abhydrolase_1"/>
    <property type="match status" value="1"/>
</dbReference>
<dbReference type="InterPro" id="IPR000639">
    <property type="entry name" value="Epox_hydrolase-like"/>
</dbReference>
<keyword evidence="2" id="KW-0378">Hydrolase</keyword>
<dbReference type="OrthoDB" id="495620at2"/>
<comment type="caution">
    <text evidence="2">The sequence shown here is derived from an EMBL/GenBank/DDBJ whole genome shotgun (WGS) entry which is preliminary data.</text>
</comment>
<evidence type="ECO:0000313" key="2">
    <source>
        <dbReference type="EMBL" id="PZG17374.1"/>
    </source>
</evidence>
<dbReference type="Proteomes" id="UP000249304">
    <property type="component" value="Unassembled WGS sequence"/>
</dbReference>
<dbReference type="PANTHER" id="PTHR43194">
    <property type="entry name" value="HYDROLASE ALPHA/BETA FOLD FAMILY"/>
    <property type="match status" value="1"/>
</dbReference>
<name>A0A2W2FQN1_9ACTN</name>
<dbReference type="AlphaFoldDB" id="A0A2W2FQN1"/>
<feature type="domain" description="AB hydrolase-1" evidence="1">
    <location>
        <begin position="22"/>
        <end position="269"/>
    </location>
</feature>
<dbReference type="PANTHER" id="PTHR43194:SF2">
    <property type="entry name" value="PEROXISOMAL MEMBRANE PROTEIN LPX1"/>
    <property type="match status" value="1"/>
</dbReference>
<dbReference type="PRINTS" id="PR00412">
    <property type="entry name" value="EPOXHYDRLASE"/>
</dbReference>
<dbReference type="EMBL" id="POUD01000068">
    <property type="protein sequence ID" value="PZG17374.1"/>
    <property type="molecule type" value="Genomic_DNA"/>
</dbReference>
<dbReference type="SUPFAM" id="SSF53474">
    <property type="entry name" value="alpha/beta-Hydrolases"/>
    <property type="match status" value="1"/>
</dbReference>
<dbReference type="InterPro" id="IPR050228">
    <property type="entry name" value="Carboxylesterase_BioH"/>
</dbReference>
<gene>
    <name evidence="2" type="ORF">C1J01_18260</name>
</gene>
<proteinExistence type="predicted"/>